<accession>A0AAD9H4P6</accession>
<dbReference type="AlphaFoldDB" id="A0AAD9H4P6"/>
<keyword evidence="4" id="KW-1185">Reference proteome</keyword>
<organism evidence="3 4">
    <name type="scientific">Colletotrichum zoysiae</name>
    <dbReference type="NCBI Taxonomy" id="1216348"/>
    <lineage>
        <taxon>Eukaryota</taxon>
        <taxon>Fungi</taxon>
        <taxon>Dikarya</taxon>
        <taxon>Ascomycota</taxon>
        <taxon>Pezizomycotina</taxon>
        <taxon>Sordariomycetes</taxon>
        <taxon>Hypocreomycetidae</taxon>
        <taxon>Glomerellales</taxon>
        <taxon>Glomerellaceae</taxon>
        <taxon>Colletotrichum</taxon>
        <taxon>Colletotrichum graminicola species complex</taxon>
    </lineage>
</organism>
<evidence type="ECO:0000259" key="2">
    <source>
        <dbReference type="Pfam" id="PF21492"/>
    </source>
</evidence>
<name>A0AAD9H4P6_9PEZI</name>
<dbReference type="PANTHER" id="PTHR28174">
    <property type="entry name" value="54S RIBOSOMAL PROTEIN L36, MITOCHONDRIAL"/>
    <property type="match status" value="1"/>
</dbReference>
<dbReference type="InterPro" id="IPR048874">
    <property type="entry name" value="Ribosomal_bL31m_N"/>
</dbReference>
<dbReference type="Proteomes" id="UP001232148">
    <property type="component" value="Unassembled WGS sequence"/>
</dbReference>
<reference evidence="3" key="1">
    <citation type="submission" date="2021-06" db="EMBL/GenBank/DDBJ databases">
        <title>Comparative genomics, transcriptomics and evolutionary studies reveal genomic signatures of adaptation to plant cell wall in hemibiotrophic fungi.</title>
        <authorList>
            <consortium name="DOE Joint Genome Institute"/>
            <person name="Baroncelli R."/>
            <person name="Diaz J.F."/>
            <person name="Benocci T."/>
            <person name="Peng M."/>
            <person name="Battaglia E."/>
            <person name="Haridas S."/>
            <person name="Andreopoulos W."/>
            <person name="Labutti K."/>
            <person name="Pangilinan J."/>
            <person name="Floch G.L."/>
            <person name="Makela M.R."/>
            <person name="Henrissat B."/>
            <person name="Grigoriev I.V."/>
            <person name="Crouch J.A."/>
            <person name="De Vries R.P."/>
            <person name="Sukno S.A."/>
            <person name="Thon M.R."/>
        </authorList>
    </citation>
    <scope>NUCLEOTIDE SEQUENCE</scope>
    <source>
        <strain evidence="3">MAFF235873</strain>
    </source>
</reference>
<protein>
    <recommendedName>
        <fullName evidence="2">Ribosomal protein bL31m N-terminal domain-containing protein</fullName>
    </recommendedName>
</protein>
<dbReference type="GO" id="GO:0003735">
    <property type="term" value="F:structural constituent of ribosome"/>
    <property type="evidence" value="ECO:0007669"/>
    <property type="project" value="InterPro"/>
</dbReference>
<evidence type="ECO:0000256" key="1">
    <source>
        <dbReference type="SAM" id="MobiDB-lite"/>
    </source>
</evidence>
<dbReference type="Pfam" id="PF21492">
    <property type="entry name" value="bL31_N"/>
    <property type="match status" value="1"/>
</dbReference>
<feature type="region of interest" description="Disordered" evidence="1">
    <location>
        <begin position="1"/>
        <end position="53"/>
    </location>
</feature>
<proteinExistence type="predicted"/>
<dbReference type="PANTHER" id="PTHR28174:SF1">
    <property type="entry name" value="LARGE RIBOSOMAL SUBUNIT PROTEIN BL31M"/>
    <property type="match status" value="1"/>
</dbReference>
<dbReference type="EMBL" id="MU843049">
    <property type="protein sequence ID" value="KAK2022308.1"/>
    <property type="molecule type" value="Genomic_DNA"/>
</dbReference>
<feature type="domain" description="Ribosomal protein bL31m N-terminal" evidence="2">
    <location>
        <begin position="62"/>
        <end position="107"/>
    </location>
</feature>
<dbReference type="InterPro" id="IPR034600">
    <property type="entry name" value="Ribosomal_bL31m"/>
</dbReference>
<feature type="compositionally biased region" description="Polar residues" evidence="1">
    <location>
        <begin position="37"/>
        <end position="53"/>
    </location>
</feature>
<sequence length="229" mass="24061">MGKLPTHLPRPTSLLCHRPRTTVSIAASSSSSSSSSPLPYNASTPVQRTSLTQTRAATFVPRPRRPYTFTQLIQLSDGSAFTVRSTSPTTLVRSAKDSRNHPLWQPSEKSLQNVELDEAGKLAAFRERFGRGFDLAAAKPAEGEETTTTAAAAASASASASAPAADAPAVAAPPTTTGGKDGKAETKAPAQPAEAKDDPFDMGDLISGYAALQPQQKLSDSRRGNKKKK</sequence>
<dbReference type="GO" id="GO:0032543">
    <property type="term" value="P:mitochondrial translation"/>
    <property type="evidence" value="ECO:0007669"/>
    <property type="project" value="InterPro"/>
</dbReference>
<evidence type="ECO:0000313" key="3">
    <source>
        <dbReference type="EMBL" id="KAK2022308.1"/>
    </source>
</evidence>
<gene>
    <name evidence="3" type="ORF">LX32DRAFT_645623</name>
</gene>
<dbReference type="Gene3D" id="6.20.130.10">
    <property type="match status" value="1"/>
</dbReference>
<feature type="compositionally biased region" description="Low complexity" evidence="1">
    <location>
        <begin position="140"/>
        <end position="177"/>
    </location>
</feature>
<comment type="caution">
    <text evidence="3">The sequence shown here is derived from an EMBL/GenBank/DDBJ whole genome shotgun (WGS) entry which is preliminary data.</text>
</comment>
<evidence type="ECO:0000313" key="4">
    <source>
        <dbReference type="Proteomes" id="UP001232148"/>
    </source>
</evidence>
<feature type="region of interest" description="Disordered" evidence="1">
    <location>
        <begin position="140"/>
        <end position="229"/>
    </location>
</feature>
<dbReference type="GO" id="GO:0005762">
    <property type="term" value="C:mitochondrial large ribosomal subunit"/>
    <property type="evidence" value="ECO:0007669"/>
    <property type="project" value="InterPro"/>
</dbReference>